<feature type="transmembrane region" description="Helical" evidence="1">
    <location>
        <begin position="107"/>
        <end position="140"/>
    </location>
</feature>
<keyword evidence="1" id="KW-0812">Transmembrane</keyword>
<keyword evidence="3" id="KW-1185">Reference proteome</keyword>
<evidence type="ECO:0000256" key="1">
    <source>
        <dbReference type="SAM" id="Phobius"/>
    </source>
</evidence>
<dbReference type="EMBL" id="JBAMMX010000002">
    <property type="protein sequence ID" value="KAK6946061.1"/>
    <property type="molecule type" value="Genomic_DNA"/>
</dbReference>
<accession>A0AAN8WDS1</accession>
<feature type="non-terminal residue" evidence="2">
    <location>
        <position position="1"/>
    </location>
</feature>
<evidence type="ECO:0008006" key="4">
    <source>
        <dbReference type="Google" id="ProtNLM"/>
    </source>
</evidence>
<dbReference type="Proteomes" id="UP001370490">
    <property type="component" value="Unassembled WGS sequence"/>
</dbReference>
<evidence type="ECO:0000313" key="3">
    <source>
        <dbReference type="Proteomes" id="UP001370490"/>
    </source>
</evidence>
<dbReference type="SUPFAM" id="SSF103511">
    <property type="entry name" value="Chlorophyll a-b binding protein"/>
    <property type="match status" value="1"/>
</dbReference>
<dbReference type="AlphaFoldDB" id="A0AAN8WDS1"/>
<keyword evidence="1" id="KW-1133">Transmembrane helix</keyword>
<evidence type="ECO:0000313" key="2">
    <source>
        <dbReference type="EMBL" id="KAK6946061.1"/>
    </source>
</evidence>
<protein>
    <recommendedName>
        <fullName evidence="4">Stress enhanced protein</fullName>
    </recommendedName>
</protein>
<feature type="transmembrane region" description="Helical" evidence="1">
    <location>
        <begin position="67"/>
        <end position="86"/>
    </location>
</feature>
<name>A0AAN8WDS1_9MAGN</name>
<proteinExistence type="predicted"/>
<comment type="caution">
    <text evidence="2">The sequence shown here is derived from an EMBL/GenBank/DDBJ whole genome shotgun (WGS) entry which is preliminary data.</text>
</comment>
<reference evidence="2 3" key="1">
    <citation type="submission" date="2023-12" db="EMBL/GenBank/DDBJ databases">
        <title>A high-quality genome assembly for Dillenia turbinata (Dilleniales).</title>
        <authorList>
            <person name="Chanderbali A."/>
        </authorList>
    </citation>
    <scope>NUCLEOTIDE SEQUENCE [LARGE SCALE GENOMIC DNA]</scope>
    <source>
        <strain evidence="2">LSX21</strain>
        <tissue evidence="2">Leaf</tissue>
    </source>
</reference>
<gene>
    <name evidence="2" type="ORF">RJ641_013605</name>
</gene>
<keyword evidence="1" id="KW-0472">Membrane</keyword>
<organism evidence="2 3">
    <name type="scientific">Dillenia turbinata</name>
    <dbReference type="NCBI Taxonomy" id="194707"/>
    <lineage>
        <taxon>Eukaryota</taxon>
        <taxon>Viridiplantae</taxon>
        <taxon>Streptophyta</taxon>
        <taxon>Embryophyta</taxon>
        <taxon>Tracheophyta</taxon>
        <taxon>Spermatophyta</taxon>
        <taxon>Magnoliopsida</taxon>
        <taxon>eudicotyledons</taxon>
        <taxon>Gunneridae</taxon>
        <taxon>Pentapetalae</taxon>
        <taxon>Dilleniales</taxon>
        <taxon>Dilleniaceae</taxon>
        <taxon>Dillenia</taxon>
    </lineage>
</organism>
<sequence length="146" mass="15573">VSVAKTVGKLAAPQLLHSNFASAATSFICGSPTLVKRTSHRRPLCKATPGSIRFEQSTKEGNNLDVWLGRLAMVGFVAAIGVEIATGKGLLEFNFPMLRKLKLRFSSIFILQNFGLTTPLPTVALAVTALVGVLTAIFIFQSAAKN</sequence>